<dbReference type="PROSITE" id="PS51755">
    <property type="entry name" value="OMPR_PHOB"/>
    <property type="match status" value="1"/>
</dbReference>
<evidence type="ECO:0000256" key="6">
    <source>
        <dbReference type="ARBA" id="ARBA00023163"/>
    </source>
</evidence>
<dbReference type="Gene3D" id="6.10.250.690">
    <property type="match status" value="1"/>
</dbReference>
<accession>A0A9D2LSQ4</accession>
<dbReference type="InterPro" id="IPR001867">
    <property type="entry name" value="OmpR/PhoB-type_DNA-bd"/>
</dbReference>
<dbReference type="InterPro" id="IPR036388">
    <property type="entry name" value="WH-like_DNA-bd_sf"/>
</dbReference>
<dbReference type="GO" id="GO:0005829">
    <property type="term" value="C:cytosol"/>
    <property type="evidence" value="ECO:0007669"/>
    <property type="project" value="TreeGrafter"/>
</dbReference>
<feature type="DNA-binding region" description="OmpR/PhoB-type" evidence="9">
    <location>
        <begin position="129"/>
        <end position="228"/>
    </location>
</feature>
<dbReference type="GO" id="GO:0000156">
    <property type="term" value="F:phosphorelay response regulator activity"/>
    <property type="evidence" value="ECO:0007669"/>
    <property type="project" value="TreeGrafter"/>
</dbReference>
<evidence type="ECO:0000256" key="4">
    <source>
        <dbReference type="ARBA" id="ARBA00023015"/>
    </source>
</evidence>
<dbReference type="Proteomes" id="UP000823842">
    <property type="component" value="Unassembled WGS sequence"/>
</dbReference>
<feature type="domain" description="OmpR/PhoB-type" evidence="11">
    <location>
        <begin position="129"/>
        <end position="228"/>
    </location>
</feature>
<dbReference type="SUPFAM" id="SSF52172">
    <property type="entry name" value="CheY-like"/>
    <property type="match status" value="1"/>
</dbReference>
<evidence type="ECO:0000256" key="5">
    <source>
        <dbReference type="ARBA" id="ARBA00023125"/>
    </source>
</evidence>
<feature type="domain" description="Response regulatory" evidence="10">
    <location>
        <begin position="4"/>
        <end position="119"/>
    </location>
</feature>
<dbReference type="AlphaFoldDB" id="A0A9D2LSQ4"/>
<evidence type="ECO:0000259" key="10">
    <source>
        <dbReference type="PROSITE" id="PS50110"/>
    </source>
</evidence>
<dbReference type="GO" id="GO:0032993">
    <property type="term" value="C:protein-DNA complex"/>
    <property type="evidence" value="ECO:0007669"/>
    <property type="project" value="TreeGrafter"/>
</dbReference>
<evidence type="ECO:0000313" key="13">
    <source>
        <dbReference type="Proteomes" id="UP000823842"/>
    </source>
</evidence>
<dbReference type="InterPro" id="IPR011006">
    <property type="entry name" value="CheY-like_superfamily"/>
</dbReference>
<dbReference type="PANTHER" id="PTHR48111">
    <property type="entry name" value="REGULATOR OF RPOS"/>
    <property type="match status" value="1"/>
</dbReference>
<evidence type="ECO:0000256" key="3">
    <source>
        <dbReference type="ARBA" id="ARBA00023012"/>
    </source>
</evidence>
<feature type="modified residue" description="4-aspartylphosphate" evidence="8">
    <location>
        <position position="53"/>
    </location>
</feature>
<keyword evidence="4" id="KW-0805">Transcription regulation</keyword>
<dbReference type="Pfam" id="PF00486">
    <property type="entry name" value="Trans_reg_C"/>
    <property type="match status" value="1"/>
</dbReference>
<dbReference type="PROSITE" id="PS50110">
    <property type="entry name" value="RESPONSE_REGULATORY"/>
    <property type="match status" value="1"/>
</dbReference>
<proteinExistence type="predicted"/>
<keyword evidence="6" id="KW-0804">Transcription</keyword>
<evidence type="ECO:0000313" key="12">
    <source>
        <dbReference type="EMBL" id="HJB28941.1"/>
    </source>
</evidence>
<evidence type="ECO:0000256" key="9">
    <source>
        <dbReference type="PROSITE-ProRule" id="PRU01091"/>
    </source>
</evidence>
<dbReference type="FunFam" id="1.10.10.10:FF:000018">
    <property type="entry name" value="DNA-binding response regulator ResD"/>
    <property type="match status" value="1"/>
</dbReference>
<dbReference type="SMART" id="SM00448">
    <property type="entry name" value="REC"/>
    <property type="match status" value="1"/>
</dbReference>
<dbReference type="EMBL" id="DWYZ01000172">
    <property type="protein sequence ID" value="HJB28941.1"/>
    <property type="molecule type" value="Genomic_DNA"/>
</dbReference>
<evidence type="ECO:0000256" key="2">
    <source>
        <dbReference type="ARBA" id="ARBA00022553"/>
    </source>
</evidence>
<dbReference type="Pfam" id="PF00072">
    <property type="entry name" value="Response_reg"/>
    <property type="match status" value="1"/>
</dbReference>
<reference evidence="12" key="2">
    <citation type="submission" date="2021-04" db="EMBL/GenBank/DDBJ databases">
        <authorList>
            <person name="Gilroy R."/>
        </authorList>
    </citation>
    <scope>NUCLEOTIDE SEQUENCE</scope>
    <source>
        <strain evidence="12">ChiSjej1B19-5720</strain>
    </source>
</reference>
<reference evidence="12" key="1">
    <citation type="journal article" date="2021" name="PeerJ">
        <title>Extensive microbial diversity within the chicken gut microbiome revealed by metagenomics and culture.</title>
        <authorList>
            <person name="Gilroy R."/>
            <person name="Ravi A."/>
            <person name="Getino M."/>
            <person name="Pursley I."/>
            <person name="Horton D.L."/>
            <person name="Alikhan N.F."/>
            <person name="Baker D."/>
            <person name="Gharbi K."/>
            <person name="Hall N."/>
            <person name="Watson M."/>
            <person name="Adriaenssens E.M."/>
            <person name="Foster-Nyarko E."/>
            <person name="Jarju S."/>
            <person name="Secka A."/>
            <person name="Antonio M."/>
            <person name="Oren A."/>
            <person name="Chaudhuri R.R."/>
            <person name="La Ragione R."/>
            <person name="Hildebrand F."/>
            <person name="Pallen M.J."/>
        </authorList>
    </citation>
    <scope>NUCLEOTIDE SEQUENCE</scope>
    <source>
        <strain evidence="12">ChiSjej1B19-5720</strain>
    </source>
</reference>
<keyword evidence="3" id="KW-0902">Two-component regulatory system</keyword>
<sequence>MQYTILIIEDETDINQLLNNLLRAEGYQTLQAFSGTEAKLLLKSQSPDLILLDLMLPGLSGEELLYDLRENLKLDIPVLILSAKSALTDKVSLLKNGADDYITKPFEPDEVLARIQAGLRRAGKEKAEEKQLIYKNLILFPQARKAQAAGRDLSLTAHEYDILTLLVQNPQRVYSREHLYELIWKGGYYGENNTVNVHVSNLRKKLKDADPDTEYIQTVYGIGFKLKE</sequence>
<organism evidence="12 13">
    <name type="scientific">Candidatus Blautia faecavium</name>
    <dbReference type="NCBI Taxonomy" id="2838487"/>
    <lineage>
        <taxon>Bacteria</taxon>
        <taxon>Bacillati</taxon>
        <taxon>Bacillota</taxon>
        <taxon>Clostridia</taxon>
        <taxon>Lachnospirales</taxon>
        <taxon>Lachnospiraceae</taxon>
        <taxon>Blautia</taxon>
    </lineage>
</organism>
<dbReference type="PANTHER" id="PTHR48111:SF2">
    <property type="entry name" value="RESPONSE REGULATOR SAER"/>
    <property type="match status" value="1"/>
</dbReference>
<keyword evidence="2 8" id="KW-0597">Phosphoprotein</keyword>
<dbReference type="SMART" id="SM00862">
    <property type="entry name" value="Trans_reg_C"/>
    <property type="match status" value="1"/>
</dbReference>
<dbReference type="GO" id="GO:0000976">
    <property type="term" value="F:transcription cis-regulatory region binding"/>
    <property type="evidence" value="ECO:0007669"/>
    <property type="project" value="TreeGrafter"/>
</dbReference>
<comment type="caution">
    <text evidence="12">The sequence shown here is derived from an EMBL/GenBank/DDBJ whole genome shotgun (WGS) entry which is preliminary data.</text>
</comment>
<keyword evidence="5 9" id="KW-0238">DNA-binding</keyword>
<name>A0A9D2LSQ4_9FIRM</name>
<dbReference type="InterPro" id="IPR001789">
    <property type="entry name" value="Sig_transdc_resp-reg_receiver"/>
</dbReference>
<dbReference type="Gene3D" id="1.10.10.10">
    <property type="entry name" value="Winged helix-like DNA-binding domain superfamily/Winged helix DNA-binding domain"/>
    <property type="match status" value="1"/>
</dbReference>
<dbReference type="GO" id="GO:0006355">
    <property type="term" value="P:regulation of DNA-templated transcription"/>
    <property type="evidence" value="ECO:0007669"/>
    <property type="project" value="InterPro"/>
</dbReference>
<dbReference type="CDD" id="cd17574">
    <property type="entry name" value="REC_OmpR"/>
    <property type="match status" value="1"/>
</dbReference>
<evidence type="ECO:0000259" key="11">
    <source>
        <dbReference type="PROSITE" id="PS51755"/>
    </source>
</evidence>
<protein>
    <recommendedName>
        <fullName evidence="1">Stage 0 sporulation protein A homolog</fullName>
    </recommendedName>
</protein>
<evidence type="ECO:0000256" key="8">
    <source>
        <dbReference type="PROSITE-ProRule" id="PRU00169"/>
    </source>
</evidence>
<evidence type="ECO:0000256" key="1">
    <source>
        <dbReference type="ARBA" id="ARBA00018672"/>
    </source>
</evidence>
<evidence type="ECO:0000256" key="7">
    <source>
        <dbReference type="ARBA" id="ARBA00024867"/>
    </source>
</evidence>
<dbReference type="Gene3D" id="3.40.50.2300">
    <property type="match status" value="1"/>
</dbReference>
<gene>
    <name evidence="12" type="ORF">IAA06_09140</name>
</gene>
<dbReference type="CDD" id="cd00383">
    <property type="entry name" value="trans_reg_C"/>
    <property type="match status" value="1"/>
</dbReference>
<dbReference type="InterPro" id="IPR039420">
    <property type="entry name" value="WalR-like"/>
</dbReference>
<comment type="function">
    <text evidence="7">May play the central regulatory role in sporulation. It may be an element of the effector pathway responsible for the activation of sporulation genes in response to nutritional stress. Spo0A may act in concert with spo0H (a sigma factor) to control the expression of some genes that are critical to the sporulation process.</text>
</comment>